<comment type="caution">
    <text evidence="1">The sequence shown here is derived from an EMBL/GenBank/DDBJ whole genome shotgun (WGS) entry which is preliminary data.</text>
</comment>
<dbReference type="EMBL" id="SUME01000007">
    <property type="protein sequence ID" value="TJZ53579.1"/>
    <property type="molecule type" value="Genomic_DNA"/>
</dbReference>
<dbReference type="Proteomes" id="UP000306808">
    <property type="component" value="Unassembled WGS sequence"/>
</dbReference>
<dbReference type="AlphaFoldDB" id="A0A4U0NHC9"/>
<evidence type="ECO:0000313" key="2">
    <source>
        <dbReference type="Proteomes" id="UP000306808"/>
    </source>
</evidence>
<gene>
    <name evidence="1" type="ORF">FAZ15_16195</name>
</gene>
<name>A0A4U0NHC9_9SPHI</name>
<reference evidence="1 2" key="1">
    <citation type="submission" date="2019-04" db="EMBL/GenBank/DDBJ databases">
        <title>Sphingobacterium olei sp. nov., isolated from oil-contaminated soil.</title>
        <authorList>
            <person name="Liu B."/>
        </authorList>
    </citation>
    <scope>NUCLEOTIDE SEQUENCE [LARGE SCALE GENOMIC DNA]</scope>
    <source>
        <strain evidence="1 2">HAL-9</strain>
    </source>
</reference>
<proteinExistence type="predicted"/>
<dbReference type="RefSeq" id="WP_136902373.1">
    <property type="nucleotide sequence ID" value="NZ_SUME01000007.1"/>
</dbReference>
<accession>A0A4U0NHC9</accession>
<dbReference type="OrthoDB" id="680656at2"/>
<sequence>MNLCIHTGCAEYLKLSRRLFFSFLLICLTLCSYGQRAYHKYARGYVGDVPKAATFSPVGELDNVDHQTGTLQVTVPIYTIKTGDLELPINLYYSATGIKVGQERSIAGMGWQLNAGGKIVTSVIGLNDDHLNGINNDYSAPWKNQPYNNVNLNVDHIPHRQYIIDLLSGWRDGALDIYHYQLPSISGSFVFSGADYLTFPYRPSVYASGHMIKHDGKTYEFVDGDVKHTRKRTFYTEAFPPDTSMFTKAWRPEDEDQVSNDRNLRYILSESSNDSISFDYHVFSSHVQAHLPVLNNLDKITTSASMPMSKDVTRDTYGNWVAGTGYFIKAPTFTQTKIMYKQLTRIKQINFREGRVVFEYTNGFCDFLSSIKIERKLPDNTFELLRKFVFEKTPESMNYLFLGRITEEDGSGNFVGSWAFKYNNEAGLSNNPLTTEHSGEDRWGFYNGAGSNKIMIENPHNNIAIQNKRYEPIYIQYNSTSPSTSLHIPNRQREGIELYGKGVPYGQFSFANREFNFEQAMTGMLASIVTPSRSIVEYEYEPHKFVHYRPSSGNSYTETIKQGGGMRIKQITTSDYDVEGGYASTLRSKKVFKYGSGGAYQGNEDGVGKVSYPATIISTNSVYPAAYGVNIGTTVGNFQLLSHSIKDMTLKGGSYAVYGSVSEYVYKSQNDVGAKTTYLFYLPAMDQWTEGQGFSYPVGDNSGGIKPDYIYNHPKSVIRYKSWGSNVYSAVQRTEYAYKQVNAPLVANPGRFLSILAYNRGILAAPFLQSYTVHYMDHNGDLQTSTGTSVIKFIDPIAAYIRSKDHPDFYYPGKYGYDAVYLGYNSTAYVKTQERNYVYGDNNILISQDTVNYVYDSPRHLNPNQISRLNSQGDSVLHRFIYPLDVSNPSNGSSASYLINRHLLDRPLEEYKYLKKGNDRYLTAGTTYDYGVTVQGKLYLSNELELKLTQPITGSPTNWWHAFTVKRVDPFGRILELEIDQLKSYALIWGYGNSQITASVNNAIYTDVAFSGFESTDKGNWSYSGTPNFAIGSVTGSGAYNLTTGAISKSQLDPSKKYVLMYWLKNGGVVNIAGGTVGAAESLVEKNGWQLIRRNISASEGVTLSGSGIIDDLRLHPYDAGMTTYTYSNLQGISSITDNNGTIKYFGYDGAGRLRDILDFNRNIRERYRYHLPY</sequence>
<organism evidence="1 2">
    <name type="scientific">Sphingobacterium olei</name>
    <dbReference type="NCBI Taxonomy" id="2571155"/>
    <lineage>
        <taxon>Bacteria</taxon>
        <taxon>Pseudomonadati</taxon>
        <taxon>Bacteroidota</taxon>
        <taxon>Sphingobacteriia</taxon>
        <taxon>Sphingobacteriales</taxon>
        <taxon>Sphingobacteriaceae</taxon>
        <taxon>Sphingobacterium</taxon>
    </lineage>
</organism>
<evidence type="ECO:0000313" key="1">
    <source>
        <dbReference type="EMBL" id="TJZ53579.1"/>
    </source>
</evidence>
<keyword evidence="2" id="KW-1185">Reference proteome</keyword>
<evidence type="ECO:0008006" key="3">
    <source>
        <dbReference type="Google" id="ProtNLM"/>
    </source>
</evidence>
<protein>
    <recommendedName>
        <fullName evidence="3">RHS repeat protein</fullName>
    </recommendedName>
</protein>